<dbReference type="PANTHER" id="PTHR38008">
    <property type="entry name" value="HEMOLYSIN-RELATED"/>
    <property type="match status" value="1"/>
</dbReference>
<evidence type="ECO:0000313" key="4">
    <source>
        <dbReference type="Proteomes" id="UP000195072"/>
    </source>
</evidence>
<sequence>MKQIFQRTMQAALMVSTLGMLAGCQTPHHEDRSTQRVRPLRMPNPATLYCTKKGGTLTTQHDDQKGQVNFCHLPDGTVMEEWALFRRDNPKPPVQ</sequence>
<keyword evidence="2" id="KW-0732">Signal</keyword>
<dbReference type="InterPro" id="IPR005590">
    <property type="entry name" value="DUF333"/>
</dbReference>
<dbReference type="PROSITE" id="PS51257">
    <property type="entry name" value="PROKAR_LIPOPROTEIN"/>
    <property type="match status" value="1"/>
</dbReference>
<comment type="caution">
    <text evidence="3">The sequence shown here is derived from an EMBL/GenBank/DDBJ whole genome shotgun (WGS) entry which is preliminary data.</text>
</comment>
<feature type="signal peptide" evidence="2">
    <location>
        <begin position="1"/>
        <end position="22"/>
    </location>
</feature>
<feature type="chain" id="PRO_5011723257" description="DUF333 domain-containing protein" evidence="2">
    <location>
        <begin position="23"/>
        <end position="95"/>
    </location>
</feature>
<dbReference type="PANTHER" id="PTHR38008:SF2">
    <property type="entry name" value="HEMOLYSIN"/>
    <property type="match status" value="1"/>
</dbReference>
<evidence type="ECO:0000313" key="3">
    <source>
        <dbReference type="EMBL" id="OUL66871.1"/>
    </source>
</evidence>
<dbReference type="GeneID" id="34784633"/>
<dbReference type="Pfam" id="PF03891">
    <property type="entry name" value="DUF333"/>
    <property type="match status" value="1"/>
</dbReference>
<proteinExistence type="predicted"/>
<gene>
    <name evidence="3" type="ORF">HK16_07760</name>
</gene>
<name>A0A252EKB9_9PROT</name>
<evidence type="ECO:0008006" key="5">
    <source>
        <dbReference type="Google" id="ProtNLM"/>
    </source>
</evidence>
<dbReference type="EMBL" id="JOOZ01000025">
    <property type="protein sequence ID" value="OUL66871.1"/>
    <property type="molecule type" value="Genomic_DNA"/>
</dbReference>
<dbReference type="RefSeq" id="WP_058988953.1">
    <property type="nucleotide sequence ID" value="NZ_JAIMFT010000001.1"/>
</dbReference>
<accession>A0A252EKB9</accession>
<feature type="region of interest" description="Disordered" evidence="1">
    <location>
        <begin position="26"/>
        <end position="45"/>
    </location>
</feature>
<evidence type="ECO:0000256" key="2">
    <source>
        <dbReference type="SAM" id="SignalP"/>
    </source>
</evidence>
<evidence type="ECO:0000256" key="1">
    <source>
        <dbReference type="SAM" id="MobiDB-lite"/>
    </source>
</evidence>
<dbReference type="AlphaFoldDB" id="A0A252EKB9"/>
<protein>
    <recommendedName>
        <fullName evidence="5">DUF333 domain-containing protein</fullName>
    </recommendedName>
</protein>
<dbReference type="Proteomes" id="UP000195072">
    <property type="component" value="Unassembled WGS sequence"/>
</dbReference>
<reference evidence="3 4" key="1">
    <citation type="submission" date="2014-06" db="EMBL/GenBank/DDBJ databases">
        <authorList>
            <person name="Ju J."/>
            <person name="Zhang J."/>
        </authorList>
    </citation>
    <scope>NUCLEOTIDE SEQUENCE [LARGE SCALE GENOMIC DNA]</scope>
    <source>
        <strain evidence="3">DmL_050</strain>
    </source>
</reference>
<organism evidence="3 4">
    <name type="scientific">Acetobacter senegalensis</name>
    <dbReference type="NCBI Taxonomy" id="446692"/>
    <lineage>
        <taxon>Bacteria</taxon>
        <taxon>Pseudomonadati</taxon>
        <taxon>Pseudomonadota</taxon>
        <taxon>Alphaproteobacteria</taxon>
        <taxon>Acetobacterales</taxon>
        <taxon>Acetobacteraceae</taxon>
        <taxon>Acetobacter</taxon>
    </lineage>
</organism>